<protein>
    <submittedName>
        <fullName evidence="1">Uncharacterized protein</fullName>
    </submittedName>
</protein>
<dbReference type="Proteomes" id="UP001064048">
    <property type="component" value="Chromosome 21"/>
</dbReference>
<proteinExistence type="predicted"/>
<evidence type="ECO:0000313" key="2">
    <source>
        <dbReference type="Proteomes" id="UP001064048"/>
    </source>
</evidence>
<comment type="caution">
    <text evidence="1">The sequence shown here is derived from an EMBL/GenBank/DDBJ whole genome shotgun (WGS) entry which is preliminary data.</text>
</comment>
<name>A0ACC0KDP3_CHOFU</name>
<dbReference type="EMBL" id="CM046121">
    <property type="protein sequence ID" value="KAI8434484.1"/>
    <property type="molecule type" value="Genomic_DNA"/>
</dbReference>
<reference evidence="1 2" key="1">
    <citation type="journal article" date="2022" name="Genome Biol. Evol.">
        <title>The Spruce Budworm Genome: Reconstructing the Evolutionary History of Antifreeze Proteins.</title>
        <authorList>
            <person name="Beliveau C."/>
            <person name="Gagne P."/>
            <person name="Picq S."/>
            <person name="Vernygora O."/>
            <person name="Keeling C.I."/>
            <person name="Pinkney K."/>
            <person name="Doucet D."/>
            <person name="Wen F."/>
            <person name="Johnston J.S."/>
            <person name="Maaroufi H."/>
            <person name="Boyle B."/>
            <person name="Laroche J."/>
            <person name="Dewar K."/>
            <person name="Juretic N."/>
            <person name="Blackburn G."/>
            <person name="Nisole A."/>
            <person name="Brunet B."/>
            <person name="Brandao M."/>
            <person name="Lumley L."/>
            <person name="Duan J."/>
            <person name="Quan G."/>
            <person name="Lucarotti C.J."/>
            <person name="Roe A.D."/>
            <person name="Sperling F.A.H."/>
            <person name="Levesque R.C."/>
            <person name="Cusson M."/>
        </authorList>
    </citation>
    <scope>NUCLEOTIDE SEQUENCE [LARGE SCALE GENOMIC DNA]</scope>
    <source>
        <strain evidence="1">Glfc:IPQL:Cfum</strain>
    </source>
</reference>
<accession>A0ACC0KDP3</accession>
<sequence>MAAPLDSALTPGYFRNIYEEFNPLILLVNPRRKEGYRDGASQRIAKVPTMEAMVKIQRNRRSSTMATKPQSWSSCRKKNRILHSNGNARDVEGMISDISKKNMVCESRMEMLRAIFSPESADVFTKGISSLKWQRAGRIAQGTDGRWGRKVLEWRLQKRSVGRNTIEIDGKPQLDKPQACAECLATACGCRESSPQVLFDLCAEYRLASRHLGVNVHNENNSAANFGKSIRTNTNQLRVRFLAARVVALVPLGRHPQDVPLYRRIVLPEVVGPCARSARIATTILLANPAVKQQCLHCCVSAWREHATRRLPQHAHYAPPLVREEEGEGLRNSPKHVELNSLHPRARGDCGAITSGEAAKWRHCADSADASTSIASNQ</sequence>
<gene>
    <name evidence="1" type="ORF">MSG28_012499</name>
</gene>
<organism evidence="1 2">
    <name type="scientific">Choristoneura fumiferana</name>
    <name type="common">Spruce budworm moth</name>
    <name type="synonym">Archips fumiferana</name>
    <dbReference type="NCBI Taxonomy" id="7141"/>
    <lineage>
        <taxon>Eukaryota</taxon>
        <taxon>Metazoa</taxon>
        <taxon>Ecdysozoa</taxon>
        <taxon>Arthropoda</taxon>
        <taxon>Hexapoda</taxon>
        <taxon>Insecta</taxon>
        <taxon>Pterygota</taxon>
        <taxon>Neoptera</taxon>
        <taxon>Endopterygota</taxon>
        <taxon>Lepidoptera</taxon>
        <taxon>Glossata</taxon>
        <taxon>Ditrysia</taxon>
        <taxon>Tortricoidea</taxon>
        <taxon>Tortricidae</taxon>
        <taxon>Tortricinae</taxon>
        <taxon>Choristoneura</taxon>
    </lineage>
</organism>
<keyword evidence="2" id="KW-1185">Reference proteome</keyword>
<evidence type="ECO:0000313" key="1">
    <source>
        <dbReference type="EMBL" id="KAI8434484.1"/>
    </source>
</evidence>